<accession>A0AAE9BI19</accession>
<sequence>NIHKDGSKQAILQSLIRCGELLEIRICATGVEQPEEWMWLESAGIFCFQGNLFSKYDKNGYLKIFWPESNEFIEC</sequence>
<organism evidence="2 3">
    <name type="scientific">Enterobacter hormaechei</name>
    <dbReference type="NCBI Taxonomy" id="158836"/>
    <lineage>
        <taxon>Bacteria</taxon>
        <taxon>Pseudomonadati</taxon>
        <taxon>Pseudomonadota</taxon>
        <taxon>Gammaproteobacteria</taxon>
        <taxon>Enterobacterales</taxon>
        <taxon>Enterobacteriaceae</taxon>
        <taxon>Enterobacter</taxon>
        <taxon>Enterobacter cloacae complex</taxon>
    </lineage>
</organism>
<feature type="non-terminal residue" evidence="2">
    <location>
        <position position="1"/>
    </location>
</feature>
<evidence type="ECO:0000313" key="2">
    <source>
        <dbReference type="EMBL" id="TYS09313.1"/>
    </source>
</evidence>
<evidence type="ECO:0000313" key="3">
    <source>
        <dbReference type="Proteomes" id="UP000322612"/>
    </source>
</evidence>
<proteinExistence type="predicted"/>
<dbReference type="InterPro" id="IPR001633">
    <property type="entry name" value="EAL_dom"/>
</dbReference>
<dbReference type="PROSITE" id="PS50883">
    <property type="entry name" value="EAL"/>
    <property type="match status" value="1"/>
</dbReference>
<dbReference type="InterPro" id="IPR035919">
    <property type="entry name" value="EAL_sf"/>
</dbReference>
<reference evidence="2 3" key="1">
    <citation type="submission" date="2019-08" db="EMBL/GenBank/DDBJ databases">
        <title>Whole genome sequence analysis of bacterial isolates in patients.</title>
        <authorList>
            <person name="Jeong K.C."/>
        </authorList>
    </citation>
    <scope>NUCLEOTIDE SEQUENCE [LARGE SCALE GENOMIC DNA]</scope>
    <source>
        <strain evidence="2 3">KCJ3K342</strain>
    </source>
</reference>
<feature type="domain" description="EAL" evidence="1">
    <location>
        <begin position="1"/>
        <end position="70"/>
    </location>
</feature>
<protein>
    <submittedName>
        <fullName evidence="2">EAL domain-containing protein</fullName>
    </submittedName>
</protein>
<dbReference type="EMBL" id="VTDZ01000091">
    <property type="protein sequence ID" value="TYS09313.1"/>
    <property type="molecule type" value="Genomic_DNA"/>
</dbReference>
<name>A0AAE9BI19_9ENTR</name>
<gene>
    <name evidence="2" type="ORF">FZC81_18050</name>
</gene>
<dbReference type="Pfam" id="PF00563">
    <property type="entry name" value="EAL"/>
    <property type="match status" value="1"/>
</dbReference>
<evidence type="ECO:0000259" key="1">
    <source>
        <dbReference type="PROSITE" id="PS50883"/>
    </source>
</evidence>
<dbReference type="Proteomes" id="UP000322612">
    <property type="component" value="Unassembled WGS sequence"/>
</dbReference>
<comment type="caution">
    <text evidence="2">The sequence shown here is derived from an EMBL/GenBank/DDBJ whole genome shotgun (WGS) entry which is preliminary data.</text>
</comment>
<dbReference type="AlphaFoldDB" id="A0AAE9BI19"/>
<dbReference type="Gene3D" id="3.20.20.450">
    <property type="entry name" value="EAL domain"/>
    <property type="match status" value="1"/>
</dbReference>
<dbReference type="RefSeq" id="WP_148984024.1">
    <property type="nucleotide sequence ID" value="NZ_VTDZ01000091.1"/>
</dbReference>
<dbReference type="SUPFAM" id="SSF141868">
    <property type="entry name" value="EAL domain-like"/>
    <property type="match status" value="1"/>
</dbReference>